<dbReference type="GO" id="GO:0003676">
    <property type="term" value="F:nucleic acid binding"/>
    <property type="evidence" value="ECO:0007669"/>
    <property type="project" value="InterPro"/>
</dbReference>
<reference evidence="4" key="1">
    <citation type="submission" date="2023-10" db="EMBL/GenBank/DDBJ databases">
        <title>Chromosome-level genome of the transformable northern wattle, Acacia crassicarpa.</title>
        <authorList>
            <person name="Massaro I."/>
            <person name="Sinha N.R."/>
            <person name="Poethig S."/>
            <person name="Leichty A.R."/>
        </authorList>
    </citation>
    <scope>NUCLEOTIDE SEQUENCE</scope>
    <source>
        <strain evidence="4">Acra3RX</strain>
        <tissue evidence="4">Leaf</tissue>
    </source>
</reference>
<dbReference type="GO" id="GO:0006353">
    <property type="term" value="P:DNA-templated transcription termination"/>
    <property type="evidence" value="ECO:0007669"/>
    <property type="project" value="UniProtKB-KW"/>
</dbReference>
<evidence type="ECO:0000256" key="1">
    <source>
        <dbReference type="ARBA" id="ARBA00007692"/>
    </source>
</evidence>
<dbReference type="FunFam" id="1.25.70.10:FF:000001">
    <property type="entry name" value="Mitochondrial transcription termination factor-like"/>
    <property type="match status" value="1"/>
</dbReference>
<keyword evidence="5" id="KW-1185">Reference proteome</keyword>
<sequence>MFCFLRRIVASRRQISPSTFQQLLCVQNQWLPSTAKYCNSISSNGHSFTVSYLIDTCGLSPEEAASASKYVRFESREKSDLVINFLKNLGFSKSQIIRFTREVPQLLRYDPEKTLLPKIEFFISRGVSSSDIPKLLCSCPDIMRRSLDKQLIPSFDFFRDLFQSDDKFLKSLTCCPGIILHTSTRVVPNIFLLREAGVPESNVIRLLLVYPRTLTINTSRFKMIVKELQEMDFDPLRSLFVMAVYALSSLSKSTWSKKANVYKKWGWSDEDIISAFRASPFCMKVSEDKIEAIMEILVDKLGCPPSTIPKYAVVLTLSINKRIIPRASVFQVLLSKGLVKKESLLAIFVCTERDFLKRYIRCDDEESCKLLKYYQAKLSCKRNEERKVMGMH</sequence>
<comment type="similarity">
    <text evidence="1">Belongs to the mTERF family.</text>
</comment>
<evidence type="ECO:0000313" key="5">
    <source>
        <dbReference type="Proteomes" id="UP001293593"/>
    </source>
</evidence>
<name>A0AAE1M8N3_9FABA</name>
<dbReference type="Gene3D" id="1.25.70.10">
    <property type="entry name" value="Transcription termination factor 3, mitochondrial"/>
    <property type="match status" value="1"/>
</dbReference>
<keyword evidence="2" id="KW-0805">Transcription regulation</keyword>
<dbReference type="Proteomes" id="UP001293593">
    <property type="component" value="Unassembled WGS sequence"/>
</dbReference>
<accession>A0AAE1M8N3</accession>
<keyword evidence="2" id="KW-0806">Transcription termination</keyword>
<dbReference type="PANTHER" id="PTHR13068:SF166">
    <property type="entry name" value="TRANSCRIPTION TERMINATION FACTOR MTERF15, MITOCHONDRIAL-LIKE"/>
    <property type="match status" value="1"/>
</dbReference>
<evidence type="ECO:0000256" key="2">
    <source>
        <dbReference type="ARBA" id="ARBA00022472"/>
    </source>
</evidence>
<keyword evidence="2" id="KW-0804">Transcription</keyword>
<dbReference type="SMART" id="SM00733">
    <property type="entry name" value="Mterf"/>
    <property type="match status" value="6"/>
</dbReference>
<gene>
    <name evidence="4" type="ORF">QN277_008892</name>
</gene>
<evidence type="ECO:0000256" key="3">
    <source>
        <dbReference type="ARBA" id="ARBA00022946"/>
    </source>
</evidence>
<dbReference type="PANTHER" id="PTHR13068">
    <property type="entry name" value="CGI-12 PROTEIN-RELATED"/>
    <property type="match status" value="1"/>
</dbReference>
<comment type="caution">
    <text evidence="4">The sequence shown here is derived from an EMBL/GenBank/DDBJ whole genome shotgun (WGS) entry which is preliminary data.</text>
</comment>
<dbReference type="AlphaFoldDB" id="A0AAE1M8N3"/>
<dbReference type="EMBL" id="JAWXYG010000013">
    <property type="protein sequence ID" value="KAK4255969.1"/>
    <property type="molecule type" value="Genomic_DNA"/>
</dbReference>
<dbReference type="InterPro" id="IPR003690">
    <property type="entry name" value="MTERF"/>
</dbReference>
<protein>
    <submittedName>
        <fullName evidence="4">Uncharacterized protein</fullName>
    </submittedName>
</protein>
<proteinExistence type="inferred from homology"/>
<keyword evidence="3" id="KW-0809">Transit peptide</keyword>
<evidence type="ECO:0000313" key="4">
    <source>
        <dbReference type="EMBL" id="KAK4255969.1"/>
    </source>
</evidence>
<dbReference type="InterPro" id="IPR038538">
    <property type="entry name" value="MTERF_sf"/>
</dbReference>
<organism evidence="4 5">
    <name type="scientific">Acacia crassicarpa</name>
    <name type="common">northern wattle</name>
    <dbReference type="NCBI Taxonomy" id="499986"/>
    <lineage>
        <taxon>Eukaryota</taxon>
        <taxon>Viridiplantae</taxon>
        <taxon>Streptophyta</taxon>
        <taxon>Embryophyta</taxon>
        <taxon>Tracheophyta</taxon>
        <taxon>Spermatophyta</taxon>
        <taxon>Magnoliopsida</taxon>
        <taxon>eudicotyledons</taxon>
        <taxon>Gunneridae</taxon>
        <taxon>Pentapetalae</taxon>
        <taxon>rosids</taxon>
        <taxon>fabids</taxon>
        <taxon>Fabales</taxon>
        <taxon>Fabaceae</taxon>
        <taxon>Caesalpinioideae</taxon>
        <taxon>mimosoid clade</taxon>
        <taxon>Acacieae</taxon>
        <taxon>Acacia</taxon>
    </lineage>
</organism>
<dbReference type="Pfam" id="PF02536">
    <property type="entry name" value="mTERF"/>
    <property type="match status" value="1"/>
</dbReference>